<keyword evidence="6" id="KW-0597">Phosphoprotein</keyword>
<dbReference type="GO" id="GO:0042803">
    <property type="term" value="F:protein homodimerization activity"/>
    <property type="evidence" value="ECO:0007669"/>
    <property type="project" value="InterPro"/>
</dbReference>
<dbReference type="SUPFAM" id="SSF46689">
    <property type="entry name" value="Homeodomain-like"/>
    <property type="match status" value="1"/>
</dbReference>
<dbReference type="GO" id="GO:0003691">
    <property type="term" value="F:double-stranded telomeric DNA binding"/>
    <property type="evidence" value="ECO:0007669"/>
    <property type="project" value="TreeGrafter"/>
</dbReference>
<dbReference type="InterPro" id="IPR009057">
    <property type="entry name" value="Homeodomain-like_sf"/>
</dbReference>
<dbReference type="GO" id="GO:0007004">
    <property type="term" value="P:telomere maintenance via telomerase"/>
    <property type="evidence" value="ECO:0007669"/>
    <property type="project" value="TreeGrafter"/>
</dbReference>
<evidence type="ECO:0000256" key="1">
    <source>
        <dbReference type="ARBA" id="ARBA00004186"/>
    </source>
</evidence>
<dbReference type="Gene3D" id="1.25.40.210">
    <property type="entry name" value="Telomere repeat-binding factor, dimerisation domain"/>
    <property type="match status" value="1"/>
</dbReference>
<dbReference type="InterPro" id="IPR001005">
    <property type="entry name" value="SANT/Myb"/>
</dbReference>
<comment type="subcellular location">
    <subcellularLocation>
        <location evidence="2">Chromosome</location>
        <location evidence="2">Telomere</location>
    </subcellularLocation>
    <subcellularLocation>
        <location evidence="1">Cytoplasm</location>
        <location evidence="1">Cytoskeleton</location>
        <location evidence="1">Spindle</location>
    </subcellularLocation>
</comment>
<evidence type="ECO:0000256" key="5">
    <source>
        <dbReference type="ARBA" id="ARBA00022499"/>
    </source>
</evidence>
<dbReference type="FunFam" id="1.25.40.210:FF:000001">
    <property type="entry name" value="Telomeric repeat-binding factor"/>
    <property type="match status" value="1"/>
</dbReference>
<dbReference type="GO" id="GO:0008017">
    <property type="term" value="F:microtubule binding"/>
    <property type="evidence" value="ECO:0007669"/>
    <property type="project" value="TreeGrafter"/>
</dbReference>
<dbReference type="CDD" id="cd11660">
    <property type="entry name" value="SANT_TRF"/>
    <property type="match status" value="1"/>
</dbReference>
<evidence type="ECO:0000256" key="17">
    <source>
        <dbReference type="ARBA" id="ARBA00055936"/>
    </source>
</evidence>
<dbReference type="GO" id="GO:0005819">
    <property type="term" value="C:spindle"/>
    <property type="evidence" value="ECO:0007669"/>
    <property type="project" value="UniProtKB-SubCell"/>
</dbReference>
<evidence type="ECO:0000256" key="2">
    <source>
        <dbReference type="ARBA" id="ARBA00004574"/>
    </source>
</evidence>
<dbReference type="CDD" id="cd00280">
    <property type="entry name" value="TRFH"/>
    <property type="match status" value="1"/>
</dbReference>
<dbReference type="InterPro" id="IPR017930">
    <property type="entry name" value="Myb_dom"/>
</dbReference>
<keyword evidence="8" id="KW-0013">ADP-ribosylation</keyword>
<dbReference type="PANTHER" id="PTHR46734:SF1">
    <property type="entry name" value="TELOMERIC REPEAT-BINDING FACTOR 1"/>
    <property type="match status" value="1"/>
</dbReference>
<dbReference type="GO" id="GO:0008156">
    <property type="term" value="P:negative regulation of DNA replication"/>
    <property type="evidence" value="ECO:0007669"/>
    <property type="project" value="TreeGrafter"/>
</dbReference>
<evidence type="ECO:0000256" key="10">
    <source>
        <dbReference type="ARBA" id="ARBA00022843"/>
    </source>
</evidence>
<dbReference type="Pfam" id="PF00249">
    <property type="entry name" value="Myb_DNA-binding"/>
    <property type="match status" value="1"/>
</dbReference>
<keyword evidence="13" id="KW-0238">DNA-binding</keyword>
<evidence type="ECO:0000256" key="9">
    <source>
        <dbReference type="ARBA" id="ARBA00022776"/>
    </source>
</evidence>
<dbReference type="EMBL" id="JAIQCJ010000270">
    <property type="protein sequence ID" value="KAJ8797009.1"/>
    <property type="molecule type" value="Genomic_DNA"/>
</dbReference>
<feature type="domain" description="HTH myb-type" evidence="22">
    <location>
        <begin position="487"/>
        <end position="544"/>
    </location>
</feature>
<dbReference type="GO" id="GO:1905839">
    <property type="term" value="P:negative regulation of telomeric D-loop disassembly"/>
    <property type="evidence" value="ECO:0007669"/>
    <property type="project" value="TreeGrafter"/>
</dbReference>
<accession>A0AB34I0A0</accession>
<evidence type="ECO:0000259" key="22">
    <source>
        <dbReference type="PROSITE" id="PS51294"/>
    </source>
</evidence>
<dbReference type="Pfam" id="PF08558">
    <property type="entry name" value="TRF"/>
    <property type="match status" value="1"/>
</dbReference>
<evidence type="ECO:0000256" key="11">
    <source>
        <dbReference type="ARBA" id="ARBA00022895"/>
    </source>
</evidence>
<evidence type="ECO:0000256" key="12">
    <source>
        <dbReference type="ARBA" id="ARBA00022990"/>
    </source>
</evidence>
<evidence type="ECO:0000256" key="20">
    <source>
        <dbReference type="SAM" id="MobiDB-lite"/>
    </source>
</evidence>
<keyword evidence="15" id="KW-0539">Nucleus</keyword>
<dbReference type="GO" id="GO:0005654">
    <property type="term" value="C:nucleoplasm"/>
    <property type="evidence" value="ECO:0007669"/>
    <property type="project" value="UniProtKB-ARBA"/>
</dbReference>
<name>A0AB34I0A0_ESCRO</name>
<evidence type="ECO:0000256" key="16">
    <source>
        <dbReference type="ARBA" id="ARBA00023306"/>
    </source>
</evidence>
<evidence type="ECO:0000256" key="18">
    <source>
        <dbReference type="ARBA" id="ARBA00071706"/>
    </source>
</evidence>
<feature type="region of interest" description="Disordered" evidence="20">
    <location>
        <begin position="435"/>
        <end position="474"/>
    </location>
</feature>
<keyword evidence="3" id="KW-0158">Chromosome</keyword>
<evidence type="ECO:0000256" key="13">
    <source>
        <dbReference type="ARBA" id="ARBA00023125"/>
    </source>
</evidence>
<dbReference type="FunFam" id="1.10.10.60:FF:000129">
    <property type="entry name" value="Telomeric repeat-binding factor 2"/>
    <property type="match status" value="1"/>
</dbReference>
<organism evidence="23 24">
    <name type="scientific">Eschrichtius robustus</name>
    <name type="common">California gray whale</name>
    <name type="synonym">Eschrichtius gibbosus</name>
    <dbReference type="NCBI Taxonomy" id="9764"/>
    <lineage>
        <taxon>Eukaryota</taxon>
        <taxon>Metazoa</taxon>
        <taxon>Chordata</taxon>
        <taxon>Craniata</taxon>
        <taxon>Vertebrata</taxon>
        <taxon>Euteleostomi</taxon>
        <taxon>Mammalia</taxon>
        <taxon>Eutheria</taxon>
        <taxon>Laurasiatheria</taxon>
        <taxon>Artiodactyla</taxon>
        <taxon>Whippomorpha</taxon>
        <taxon>Cetacea</taxon>
        <taxon>Mysticeti</taxon>
        <taxon>Eschrichtiidae</taxon>
        <taxon>Eschrichtius</taxon>
    </lineage>
</organism>
<dbReference type="PANTHER" id="PTHR46734">
    <property type="entry name" value="TELOMERIC REPEAT-BINDING FACTOR 1 TERF1"/>
    <property type="match status" value="1"/>
</dbReference>
<dbReference type="Gene3D" id="1.10.10.60">
    <property type="entry name" value="Homeodomain-like"/>
    <property type="match status" value="1"/>
</dbReference>
<dbReference type="AlphaFoldDB" id="A0AB34I0A0"/>
<evidence type="ECO:0000256" key="15">
    <source>
        <dbReference type="ARBA" id="ARBA00023242"/>
    </source>
</evidence>
<dbReference type="GO" id="GO:0000783">
    <property type="term" value="C:nuclear telomere cap complex"/>
    <property type="evidence" value="ECO:0007669"/>
    <property type="project" value="UniProtKB-ARBA"/>
</dbReference>
<keyword evidence="10" id="KW-0832">Ubl conjugation</keyword>
<proteinExistence type="predicted"/>
<dbReference type="GO" id="GO:0003720">
    <property type="term" value="F:telomerase activity"/>
    <property type="evidence" value="ECO:0007669"/>
    <property type="project" value="TreeGrafter"/>
</dbReference>
<dbReference type="GO" id="GO:0098505">
    <property type="term" value="F:G-rich strand telomeric DNA binding"/>
    <property type="evidence" value="ECO:0007669"/>
    <property type="project" value="TreeGrafter"/>
</dbReference>
<keyword evidence="16" id="KW-0131">Cell cycle</keyword>
<feature type="region of interest" description="Disordered" evidence="20">
    <location>
        <begin position="102"/>
        <end position="169"/>
    </location>
</feature>
<evidence type="ECO:0000256" key="3">
    <source>
        <dbReference type="ARBA" id="ARBA00022454"/>
    </source>
</evidence>
<gene>
    <name evidence="23" type="ORF">J1605_001819</name>
</gene>
<dbReference type="PROSITE" id="PS50090">
    <property type="entry name" value="MYB_LIKE"/>
    <property type="match status" value="1"/>
</dbReference>
<evidence type="ECO:0000256" key="19">
    <source>
        <dbReference type="ARBA" id="ARBA00083089"/>
    </source>
</evidence>
<comment type="function">
    <text evidence="17">Binds the telomeric double-stranded 5'-TTAGGG-3' repeat and negatively regulates telomere length. Involved in the regulation of the mitotic spindle. Component of the shelterin complex (telosome) that is involved in the regulation of telomere length and protection. Shelterin associates with arrays of double-stranded 5'-TTAGGG-3' repeats added by telomerase and protects chromosome ends; without its protective activity, telomeres are no longer hidden from the DNA damage surveillance and chromosome ends are inappropriately processed by DNA repair pathways.</text>
</comment>
<evidence type="ECO:0000313" key="24">
    <source>
        <dbReference type="Proteomes" id="UP001159641"/>
    </source>
</evidence>
<evidence type="ECO:0000256" key="8">
    <source>
        <dbReference type="ARBA" id="ARBA00022765"/>
    </source>
</evidence>
<dbReference type="SUPFAM" id="SSF63600">
    <property type="entry name" value="Telomeric repeat binding factor (TRF) dimerisation domain"/>
    <property type="match status" value="1"/>
</dbReference>
<sequence>MPRSDWAREPQLLSLRVWSLCYATREVVMSVLHFSTRIKQPPRSPTSYSLSASSQNLSSLPTKRHPWVAGNSTSRGGSRFLPIRSQVRTARPSRWCVIGGFPRAEATPPVAPPRAAQANRRSAQEKTEAAPECNMAENTASAAPSPRGLADGEDAGSPEERMAETARDGQEQFECQELLECQVHLGASEEEEDAGLAAEAEAVAAGWMLDFLCLSLCRAFRDGRSDDFHRTRDSAEAIIHGLSSLTAHQLRTIYICQFLTRIAAGKTLDAQFESDERITPLESALMIWASIEKEHDKLHEEIQNLIKIQAIAVCMENGNFKEAEEVFERIFGDPNSYTPLKRKLLMIISQKDTFHSFFQHFSYNHMMEKIKSYVNYVLNEKSSTFLMKAAAKVVESKRARTTASQDKPNSNDIELEAEANLDIGKRSHKNLFLSKLKHGNRQQDVNKKEERVETLQSGRKKKENSRRATESKRISVLNSQPLTPEKHRSRKKQAWLWEEDKNLRSGVRKYGEGNWSKILSHYKFNNRTSVMLKDRWRTMKKLKLICSDSED</sequence>
<evidence type="ECO:0000259" key="21">
    <source>
        <dbReference type="PROSITE" id="PS50090"/>
    </source>
</evidence>
<keyword evidence="7" id="KW-0132">Cell division</keyword>
<dbReference type="GO" id="GO:0071532">
    <property type="term" value="F:ankyrin repeat binding"/>
    <property type="evidence" value="ECO:0007669"/>
    <property type="project" value="TreeGrafter"/>
</dbReference>
<dbReference type="GO" id="GO:0008301">
    <property type="term" value="F:DNA binding, bending"/>
    <property type="evidence" value="ECO:0007669"/>
    <property type="project" value="TreeGrafter"/>
</dbReference>
<feature type="domain" description="Myb-like" evidence="21">
    <location>
        <begin position="487"/>
        <end position="540"/>
    </location>
</feature>
<dbReference type="PROSITE" id="PS51294">
    <property type="entry name" value="HTH_MYB"/>
    <property type="match status" value="1"/>
</dbReference>
<feature type="compositionally biased region" description="Basic and acidic residues" evidence="20">
    <location>
        <begin position="158"/>
        <end position="169"/>
    </location>
</feature>
<keyword evidence="12" id="KW-0007">Acetylation</keyword>
<keyword evidence="4" id="KW-0963">Cytoplasm</keyword>
<feature type="compositionally biased region" description="Low complexity" evidence="20">
    <location>
        <begin position="47"/>
        <end position="60"/>
    </location>
</feature>
<dbReference type="InterPro" id="IPR036507">
    <property type="entry name" value="Telomere_rpt-bd_fac_dimer_sf"/>
</dbReference>
<evidence type="ECO:0000256" key="14">
    <source>
        <dbReference type="ARBA" id="ARBA00023212"/>
    </source>
</evidence>
<dbReference type="SMART" id="SM00717">
    <property type="entry name" value="SANT"/>
    <property type="match status" value="1"/>
</dbReference>
<dbReference type="Proteomes" id="UP001159641">
    <property type="component" value="Unassembled WGS sequence"/>
</dbReference>
<dbReference type="GO" id="GO:0051301">
    <property type="term" value="P:cell division"/>
    <property type="evidence" value="ECO:0007669"/>
    <property type="project" value="UniProtKB-KW"/>
</dbReference>
<evidence type="ECO:0000256" key="6">
    <source>
        <dbReference type="ARBA" id="ARBA00022553"/>
    </source>
</evidence>
<keyword evidence="24" id="KW-1185">Reference proteome</keyword>
<dbReference type="InterPro" id="IPR013867">
    <property type="entry name" value="Telomere_rpt-bd_fac_dimer_dom"/>
</dbReference>
<keyword evidence="11" id="KW-0779">Telomere</keyword>
<protein>
    <recommendedName>
        <fullName evidence="18">Telomeric repeat-binding factor 1</fullName>
    </recommendedName>
    <alternativeName>
        <fullName evidence="19">TTAGGG repeat-binding factor 1</fullName>
    </alternativeName>
</protein>
<evidence type="ECO:0000313" key="23">
    <source>
        <dbReference type="EMBL" id="KAJ8797009.1"/>
    </source>
</evidence>
<keyword evidence="9" id="KW-0498">Mitosis</keyword>
<feature type="compositionally biased region" description="Basic and acidic residues" evidence="20">
    <location>
        <begin position="444"/>
        <end position="453"/>
    </location>
</feature>
<evidence type="ECO:0000256" key="7">
    <source>
        <dbReference type="ARBA" id="ARBA00022618"/>
    </source>
</evidence>
<keyword evidence="5" id="KW-1017">Isopeptide bond</keyword>
<evidence type="ECO:0000256" key="4">
    <source>
        <dbReference type="ARBA" id="ARBA00022490"/>
    </source>
</evidence>
<dbReference type="InterPro" id="IPR052450">
    <property type="entry name" value="TRBD-Containing_Protein"/>
</dbReference>
<comment type="caution">
    <text evidence="23">The sequence shown here is derived from an EMBL/GenBank/DDBJ whole genome shotgun (WGS) entry which is preliminary data.</text>
</comment>
<feature type="region of interest" description="Disordered" evidence="20">
    <location>
        <begin position="38"/>
        <end position="73"/>
    </location>
</feature>
<reference evidence="23 24" key="1">
    <citation type="submission" date="2022-11" db="EMBL/GenBank/DDBJ databases">
        <title>Whole genome sequence of Eschrichtius robustus ER-17-0199.</title>
        <authorList>
            <person name="Bruniche-Olsen A."/>
            <person name="Black A.N."/>
            <person name="Fields C.J."/>
            <person name="Walden K."/>
            <person name="Dewoody J.A."/>
        </authorList>
    </citation>
    <scope>NUCLEOTIDE SEQUENCE [LARGE SCALE GENOMIC DNA]</scope>
    <source>
        <strain evidence="23">ER-17-0199</strain>
        <tissue evidence="23">Blubber</tissue>
    </source>
</reference>
<keyword evidence="14" id="KW-0206">Cytoskeleton</keyword>